<keyword evidence="4" id="KW-0966">Cell projection</keyword>
<dbReference type="RefSeq" id="WP_092500431.1">
    <property type="nucleotide sequence ID" value="NZ_FNFV01000004.1"/>
</dbReference>
<evidence type="ECO:0000313" key="4">
    <source>
        <dbReference type="EMBL" id="SDK73006.1"/>
    </source>
</evidence>
<evidence type="ECO:0000256" key="2">
    <source>
        <dbReference type="SAM" id="MobiDB-lite"/>
    </source>
</evidence>
<keyword evidence="3" id="KW-0472">Membrane</keyword>
<dbReference type="Pfam" id="PF01312">
    <property type="entry name" value="Bac_export_2"/>
    <property type="match status" value="1"/>
</dbReference>
<protein>
    <submittedName>
        <fullName evidence="4">Flagellar biosynthetic protein FlhB</fullName>
    </submittedName>
</protein>
<proteinExistence type="inferred from homology"/>
<feature type="transmembrane region" description="Helical" evidence="3">
    <location>
        <begin position="35"/>
        <end position="56"/>
    </location>
</feature>
<dbReference type="Gene3D" id="3.40.1690.10">
    <property type="entry name" value="secretion proteins EscU"/>
    <property type="match status" value="1"/>
</dbReference>
<feature type="transmembrane region" description="Helical" evidence="3">
    <location>
        <begin position="154"/>
        <end position="170"/>
    </location>
</feature>
<dbReference type="Gene3D" id="6.10.250.2080">
    <property type="match status" value="1"/>
</dbReference>
<feature type="transmembrane region" description="Helical" evidence="3">
    <location>
        <begin position="89"/>
        <end position="114"/>
    </location>
</feature>
<accession>A0A1G9EAC8</accession>
<comment type="similarity">
    <text evidence="1">Belongs to the type III secretion exporter family.</text>
</comment>
<keyword evidence="4" id="KW-0282">Flagellum</keyword>
<dbReference type="PANTHER" id="PTHR30531">
    <property type="entry name" value="FLAGELLAR BIOSYNTHETIC PROTEIN FLHB"/>
    <property type="match status" value="1"/>
</dbReference>
<dbReference type="InterPro" id="IPR029025">
    <property type="entry name" value="T3SS_substrate_exporter_C"/>
</dbReference>
<dbReference type="EMBL" id="FNFV01000004">
    <property type="protein sequence ID" value="SDK73006.1"/>
    <property type="molecule type" value="Genomic_DNA"/>
</dbReference>
<dbReference type="STRING" id="990712.SAMN05216257_104215"/>
<feature type="region of interest" description="Disordered" evidence="2">
    <location>
        <begin position="1"/>
        <end position="24"/>
    </location>
</feature>
<dbReference type="OrthoDB" id="9807950at2"/>
<organism evidence="4 5">
    <name type="scientific">Meinhardsimonia xiamenensis</name>
    <dbReference type="NCBI Taxonomy" id="990712"/>
    <lineage>
        <taxon>Bacteria</taxon>
        <taxon>Pseudomonadati</taxon>
        <taxon>Pseudomonadota</taxon>
        <taxon>Alphaproteobacteria</taxon>
        <taxon>Rhodobacterales</taxon>
        <taxon>Paracoccaceae</taxon>
        <taxon>Meinhardsimonia</taxon>
    </lineage>
</organism>
<evidence type="ECO:0000256" key="1">
    <source>
        <dbReference type="ARBA" id="ARBA00010690"/>
    </source>
</evidence>
<dbReference type="GO" id="GO:0009306">
    <property type="term" value="P:protein secretion"/>
    <property type="evidence" value="ECO:0007669"/>
    <property type="project" value="InterPro"/>
</dbReference>
<dbReference type="PANTHER" id="PTHR30531:SF12">
    <property type="entry name" value="FLAGELLAR BIOSYNTHETIC PROTEIN FLHB"/>
    <property type="match status" value="1"/>
</dbReference>
<keyword evidence="3" id="KW-1133">Transmembrane helix</keyword>
<dbReference type="SUPFAM" id="SSF160544">
    <property type="entry name" value="EscU C-terminal domain-like"/>
    <property type="match status" value="1"/>
</dbReference>
<dbReference type="GO" id="GO:0005886">
    <property type="term" value="C:plasma membrane"/>
    <property type="evidence" value="ECO:0007669"/>
    <property type="project" value="TreeGrafter"/>
</dbReference>
<gene>
    <name evidence="4" type="ORF">SAMN05216257_104215</name>
</gene>
<reference evidence="5" key="1">
    <citation type="submission" date="2016-10" db="EMBL/GenBank/DDBJ databases">
        <authorList>
            <person name="Varghese N."/>
            <person name="Submissions S."/>
        </authorList>
    </citation>
    <scope>NUCLEOTIDE SEQUENCE [LARGE SCALE GENOMIC DNA]</scope>
    <source>
        <strain evidence="5">CGMCC 1.10789</strain>
    </source>
</reference>
<keyword evidence="4" id="KW-0969">Cilium</keyword>
<dbReference type="PRINTS" id="PR00950">
    <property type="entry name" value="TYPE3IMSPROT"/>
</dbReference>
<dbReference type="InterPro" id="IPR006135">
    <property type="entry name" value="T3SS_substrate_exporter"/>
</dbReference>
<evidence type="ECO:0000256" key="3">
    <source>
        <dbReference type="SAM" id="Phobius"/>
    </source>
</evidence>
<sequence>MSDEDERSGDKPHEATEKKLADARKRGEIARSQDLNTAAAYGGFVLAALAFGSTSLGSMGHSFAGLVSHAPDLAAELFSEPAQSRAGRIIVTAVGHAIPWLGVPAAVVLCSLLLQRALVIAPQKLQPRLTRISPFSNAAQKFGRAGLFEFGKSFLKLCVFGVLLFTFISLRLEQILSALFESPRQATALLFGLTLQFLAIVVCISAVIGVIDALFQRAEHLRRMRMSRRELMDEAKQTEGDPHLRQARRQRAYEIATNAMLSEVSRADVVIVNPEHYAVALQWSRAPGSAPVCVAKGVDRIALRIREAAQEAGVPIRRDPPTARALHATVEIGEEIRPEHYRAVAAAIRFADRMREKAQRSWR</sequence>
<evidence type="ECO:0000313" key="5">
    <source>
        <dbReference type="Proteomes" id="UP000199328"/>
    </source>
</evidence>
<dbReference type="AlphaFoldDB" id="A0A1G9EAC8"/>
<keyword evidence="5" id="KW-1185">Reference proteome</keyword>
<keyword evidence="3" id="KW-0812">Transmembrane</keyword>
<name>A0A1G9EAC8_9RHOB</name>
<feature type="transmembrane region" description="Helical" evidence="3">
    <location>
        <begin position="190"/>
        <end position="215"/>
    </location>
</feature>
<dbReference type="Proteomes" id="UP000199328">
    <property type="component" value="Unassembled WGS sequence"/>
</dbReference>
<feature type="compositionally biased region" description="Basic and acidic residues" evidence="2">
    <location>
        <begin position="8"/>
        <end position="24"/>
    </location>
</feature>